<dbReference type="OrthoDB" id="1577640at2759"/>
<feature type="repeat" description="ANK" evidence="3">
    <location>
        <begin position="7"/>
        <end position="39"/>
    </location>
</feature>
<feature type="region of interest" description="Disordered" evidence="4">
    <location>
        <begin position="319"/>
        <end position="338"/>
    </location>
</feature>
<dbReference type="EMBL" id="CAKXAJ010025143">
    <property type="protein sequence ID" value="CAH2235667.1"/>
    <property type="molecule type" value="Genomic_DNA"/>
</dbReference>
<evidence type="ECO:0000313" key="6">
    <source>
        <dbReference type="Proteomes" id="UP000838756"/>
    </source>
</evidence>
<dbReference type="Gene3D" id="1.25.40.20">
    <property type="entry name" value="Ankyrin repeat-containing domain"/>
    <property type="match status" value="2"/>
</dbReference>
<accession>A0A8S4RFA0</accession>
<organism evidence="5 6">
    <name type="scientific">Pararge aegeria aegeria</name>
    <dbReference type="NCBI Taxonomy" id="348720"/>
    <lineage>
        <taxon>Eukaryota</taxon>
        <taxon>Metazoa</taxon>
        <taxon>Ecdysozoa</taxon>
        <taxon>Arthropoda</taxon>
        <taxon>Hexapoda</taxon>
        <taxon>Insecta</taxon>
        <taxon>Pterygota</taxon>
        <taxon>Neoptera</taxon>
        <taxon>Endopterygota</taxon>
        <taxon>Lepidoptera</taxon>
        <taxon>Glossata</taxon>
        <taxon>Ditrysia</taxon>
        <taxon>Papilionoidea</taxon>
        <taxon>Nymphalidae</taxon>
        <taxon>Satyrinae</taxon>
        <taxon>Satyrini</taxon>
        <taxon>Parargina</taxon>
        <taxon>Pararge</taxon>
    </lineage>
</organism>
<gene>
    <name evidence="5" type="primary">jg18369</name>
    <name evidence="5" type="ORF">PAEG_LOCUS13292</name>
</gene>
<dbReference type="PANTHER" id="PTHR24171">
    <property type="entry name" value="ANKYRIN REPEAT DOMAIN-CONTAINING PROTEIN 39-RELATED"/>
    <property type="match status" value="1"/>
</dbReference>
<feature type="repeat" description="ANK" evidence="3">
    <location>
        <begin position="40"/>
        <end position="72"/>
    </location>
</feature>
<evidence type="ECO:0000313" key="5">
    <source>
        <dbReference type="EMBL" id="CAH2235667.1"/>
    </source>
</evidence>
<keyword evidence="2 3" id="KW-0040">ANK repeat</keyword>
<dbReference type="Pfam" id="PF12796">
    <property type="entry name" value="Ank_2"/>
    <property type="match status" value="1"/>
</dbReference>
<dbReference type="PROSITE" id="PS50088">
    <property type="entry name" value="ANK_REPEAT"/>
    <property type="match status" value="3"/>
</dbReference>
<evidence type="ECO:0000256" key="1">
    <source>
        <dbReference type="ARBA" id="ARBA00022737"/>
    </source>
</evidence>
<dbReference type="Proteomes" id="UP000838756">
    <property type="component" value="Unassembled WGS sequence"/>
</dbReference>
<keyword evidence="1" id="KW-0677">Repeat</keyword>
<protein>
    <submittedName>
        <fullName evidence="5">Jg18369 protein</fullName>
    </submittedName>
</protein>
<evidence type="ECO:0000256" key="3">
    <source>
        <dbReference type="PROSITE-ProRule" id="PRU00023"/>
    </source>
</evidence>
<dbReference type="SMART" id="SM00248">
    <property type="entry name" value="ANK"/>
    <property type="match status" value="4"/>
</dbReference>
<proteinExistence type="predicted"/>
<dbReference type="PRINTS" id="PR01415">
    <property type="entry name" value="ANKYRIN"/>
</dbReference>
<dbReference type="AlphaFoldDB" id="A0A8S4RFA0"/>
<reference evidence="5" key="1">
    <citation type="submission" date="2022-03" db="EMBL/GenBank/DDBJ databases">
        <authorList>
            <person name="Lindestad O."/>
        </authorList>
    </citation>
    <scope>NUCLEOTIDE SEQUENCE</scope>
</reference>
<dbReference type="InterPro" id="IPR002110">
    <property type="entry name" value="Ankyrin_rpt"/>
</dbReference>
<dbReference type="SUPFAM" id="SSF48403">
    <property type="entry name" value="Ankyrin repeat"/>
    <property type="match status" value="1"/>
</dbReference>
<evidence type="ECO:0000256" key="2">
    <source>
        <dbReference type="ARBA" id="ARBA00023043"/>
    </source>
</evidence>
<name>A0A8S4RFA0_9NEOP</name>
<keyword evidence="6" id="KW-1185">Reference proteome</keyword>
<feature type="repeat" description="ANK" evidence="3">
    <location>
        <begin position="73"/>
        <end position="105"/>
    </location>
</feature>
<comment type="caution">
    <text evidence="5">The sequence shown here is derived from an EMBL/GenBank/DDBJ whole genome shotgun (WGS) entry which is preliminary data.</text>
</comment>
<dbReference type="PROSITE" id="PS50297">
    <property type="entry name" value="ANK_REP_REGION"/>
    <property type="match status" value="2"/>
</dbReference>
<dbReference type="InterPro" id="IPR036770">
    <property type="entry name" value="Ankyrin_rpt-contain_sf"/>
</dbReference>
<evidence type="ECO:0000256" key="4">
    <source>
        <dbReference type="SAM" id="MobiDB-lite"/>
    </source>
</evidence>
<sequence>MPQLEETKSTELLDAVRTLNMKEIVRLIEAGADINAKDKNERTPLHTAAEYSSTKAVKVLIEAGADINAKDKNERIPLHIAAVKGYTEIVKVLIDLGADINAKDKNKKTPLHRATEIGFTDICEVILNHIARLEVAGLYVSEENLQKKNEFITTSTERYNNYLQHLKNCEEEVKKIKERNKSLYDFLRKNDVNKMAGIWEQNENVRNEFDNEENLKKLYPEYAHILINKADEVKKEIFLHNNKPLVDFLSTHYRYDFQKAKFFGMERFFEVHKNDFKEERVGVRNNTLFYFVDFNVEKRYAPKLKLQAFVETIGNEGVNSNLHHPNTEQTQGASQSLN</sequence>